<dbReference type="EMBL" id="KI660167">
    <property type="protein sequence ID" value="ETN77519.1"/>
    <property type="molecule type" value="Genomic_DNA"/>
</dbReference>
<accession>W2T7A8</accession>
<evidence type="ECO:0000313" key="2">
    <source>
        <dbReference type="Proteomes" id="UP000053676"/>
    </source>
</evidence>
<evidence type="ECO:0000313" key="1">
    <source>
        <dbReference type="EMBL" id="ETN77519.1"/>
    </source>
</evidence>
<name>W2T7A8_NECAM</name>
<dbReference type="KEGG" id="nai:NECAME_03183"/>
<dbReference type="Proteomes" id="UP000053676">
    <property type="component" value="Unassembled WGS sequence"/>
</dbReference>
<reference evidence="2" key="1">
    <citation type="journal article" date="2014" name="Nat. Genet.">
        <title>Genome of the human hookworm Necator americanus.</title>
        <authorList>
            <person name="Tang Y.T."/>
            <person name="Gao X."/>
            <person name="Rosa B.A."/>
            <person name="Abubucker S."/>
            <person name="Hallsworth-Pepin K."/>
            <person name="Martin J."/>
            <person name="Tyagi R."/>
            <person name="Heizer E."/>
            <person name="Zhang X."/>
            <person name="Bhonagiri-Palsikar V."/>
            <person name="Minx P."/>
            <person name="Warren W.C."/>
            <person name="Wang Q."/>
            <person name="Zhan B."/>
            <person name="Hotez P.J."/>
            <person name="Sternberg P.W."/>
            <person name="Dougall A."/>
            <person name="Gaze S.T."/>
            <person name="Mulvenna J."/>
            <person name="Sotillo J."/>
            <person name="Ranganathan S."/>
            <person name="Rabelo E.M."/>
            <person name="Wilson R.K."/>
            <person name="Felgner P.L."/>
            <person name="Bethony J."/>
            <person name="Hawdon J.M."/>
            <person name="Gasser R.B."/>
            <person name="Loukas A."/>
            <person name="Mitreva M."/>
        </authorList>
    </citation>
    <scope>NUCLEOTIDE SEQUENCE [LARGE SCALE GENOMIC DNA]</scope>
</reference>
<proteinExistence type="predicted"/>
<sequence>MSRLDQFYDIWPSTQLPQPPCDLIKTLRSPKEPLLLITPARSLIDLPSLLTTADREISAWNILRTCNKH</sequence>
<protein>
    <submittedName>
        <fullName evidence="1">Uncharacterized protein</fullName>
    </submittedName>
</protein>
<gene>
    <name evidence="1" type="ORF">NECAME_03183</name>
</gene>
<dbReference type="AlphaFoldDB" id="W2T7A8"/>
<organism evidence="1 2">
    <name type="scientific">Necator americanus</name>
    <name type="common">Human hookworm</name>
    <dbReference type="NCBI Taxonomy" id="51031"/>
    <lineage>
        <taxon>Eukaryota</taxon>
        <taxon>Metazoa</taxon>
        <taxon>Ecdysozoa</taxon>
        <taxon>Nematoda</taxon>
        <taxon>Chromadorea</taxon>
        <taxon>Rhabditida</taxon>
        <taxon>Rhabditina</taxon>
        <taxon>Rhabditomorpha</taxon>
        <taxon>Strongyloidea</taxon>
        <taxon>Ancylostomatidae</taxon>
        <taxon>Bunostominae</taxon>
        <taxon>Necator</taxon>
    </lineage>
</organism>
<keyword evidence="2" id="KW-1185">Reference proteome</keyword>